<dbReference type="Proteomes" id="UP000178912">
    <property type="component" value="Unassembled WGS sequence"/>
</dbReference>
<dbReference type="PROSITE" id="PS51352">
    <property type="entry name" value="THIOREDOXIN_2"/>
    <property type="match status" value="1"/>
</dbReference>
<reference evidence="11" key="1">
    <citation type="submission" date="2016-03" db="EMBL/GenBank/DDBJ databases">
        <authorList>
            <person name="Guldener U."/>
        </authorList>
    </citation>
    <scope>NUCLEOTIDE SEQUENCE [LARGE SCALE GENOMIC DNA]</scope>
    <source>
        <strain evidence="11">04CH-RAC-A.6.1</strain>
    </source>
</reference>
<dbReference type="Pfam" id="PF00085">
    <property type="entry name" value="Thioredoxin"/>
    <property type="match status" value="1"/>
</dbReference>
<feature type="region of interest" description="Disordered" evidence="7">
    <location>
        <begin position="246"/>
        <end position="335"/>
    </location>
</feature>
<dbReference type="GO" id="GO:0015035">
    <property type="term" value="F:protein-disulfide reductase activity"/>
    <property type="evidence" value="ECO:0007669"/>
    <property type="project" value="TreeGrafter"/>
</dbReference>
<dbReference type="EC" id="5.3.4.1" evidence="3"/>
<keyword evidence="4" id="KW-1015">Disulfide bond</keyword>
<evidence type="ECO:0000256" key="2">
    <source>
        <dbReference type="ARBA" id="ARBA00004319"/>
    </source>
</evidence>
<dbReference type="EMBL" id="FJUX01000038">
    <property type="protein sequence ID" value="CZS98879.1"/>
    <property type="molecule type" value="Genomic_DNA"/>
</dbReference>
<feature type="chain" id="PRO_5009446142" description="protein disulfide-isomerase" evidence="8">
    <location>
        <begin position="23"/>
        <end position="525"/>
    </location>
</feature>
<keyword evidence="5 10" id="KW-0413">Isomerase</keyword>
<accession>A0A1E1KLH6</accession>
<dbReference type="InterPro" id="IPR013766">
    <property type="entry name" value="Thioredoxin_domain"/>
</dbReference>
<organism evidence="10 11">
    <name type="scientific">Rhynchosporium agropyri</name>
    <dbReference type="NCBI Taxonomy" id="914238"/>
    <lineage>
        <taxon>Eukaryota</taxon>
        <taxon>Fungi</taxon>
        <taxon>Dikarya</taxon>
        <taxon>Ascomycota</taxon>
        <taxon>Pezizomycotina</taxon>
        <taxon>Leotiomycetes</taxon>
        <taxon>Helotiales</taxon>
        <taxon>Ploettnerulaceae</taxon>
        <taxon>Rhynchosporium</taxon>
    </lineage>
</organism>
<dbReference type="OrthoDB" id="10264505at2759"/>
<dbReference type="Pfam" id="PF24541">
    <property type="entry name" value="Thioredox_PDIA6_C"/>
    <property type="match status" value="1"/>
</dbReference>
<proteinExistence type="predicted"/>
<evidence type="ECO:0000313" key="10">
    <source>
        <dbReference type="EMBL" id="CZS98879.1"/>
    </source>
</evidence>
<feature type="region of interest" description="Disordered" evidence="7">
    <location>
        <begin position="478"/>
        <end position="525"/>
    </location>
</feature>
<sequence length="525" mass="56213">MVHTPAIAIAATALLAALPVNAGLYPKTSKVLQVDSKSFDRLIAQSNYTSIVEFYAPWCGHCKNLQPAYEKAAISLQGLAKVAAIDCDVETNKAFCGSMGVQGFPTLKIVKPGKTPGIPVVDPYDGPRTAKGIVDAVIDKIPNLVKRVDDKTLEAWLAESNDTAKAILFSDKGKTSALLKAIAIDFKGSINVAQIRNTDKEKASLELFGVDKFPTLLLLPGGKEAEGIVYGGELKKEPMVKFLTEASKVEPNQDPAPAKVKVKSSKKDKPKKDDKPKKEDKKAKEKSEAPLESQASAEGETDGPAATEETLVNDASESPSPEVEAEKPIVLPPRPIPMLTTDAELEAECLGPRTGTCILAIVPSKPDEIAAAAVDSLSNIAHRHKKLARKLLPLYALSETTPGYHKIKKSLGLGEDTQVIAINGRRGWWKKLPSGDSVTLEDVIEEKVENWVGAIQLGEGAKTKLPAGLIPEEVEEPAAVVEETPLDDGDVKTETAEGEAKPDIVEEVKVEEETVAPAGDEHDEL</sequence>
<dbReference type="InterPro" id="IPR036249">
    <property type="entry name" value="Thioredoxin-like_sf"/>
</dbReference>
<feature type="signal peptide" evidence="8">
    <location>
        <begin position="1"/>
        <end position="22"/>
    </location>
</feature>
<evidence type="ECO:0000256" key="1">
    <source>
        <dbReference type="ARBA" id="ARBA00001182"/>
    </source>
</evidence>
<evidence type="ECO:0000259" key="9">
    <source>
        <dbReference type="PROSITE" id="PS51352"/>
    </source>
</evidence>
<dbReference type="InterPro" id="IPR057305">
    <property type="entry name" value="Thioredox_PDIA6_C"/>
</dbReference>
<dbReference type="PANTHER" id="PTHR45815">
    <property type="entry name" value="PROTEIN DISULFIDE-ISOMERASE A6"/>
    <property type="match status" value="1"/>
</dbReference>
<evidence type="ECO:0000256" key="6">
    <source>
        <dbReference type="ARBA" id="ARBA00023284"/>
    </source>
</evidence>
<dbReference type="AlphaFoldDB" id="A0A1E1KLH6"/>
<keyword evidence="8" id="KW-0732">Signal</keyword>
<dbReference type="PRINTS" id="PR00421">
    <property type="entry name" value="THIOREDOXIN"/>
</dbReference>
<evidence type="ECO:0000256" key="4">
    <source>
        <dbReference type="ARBA" id="ARBA00023157"/>
    </source>
</evidence>
<keyword evidence="6" id="KW-0676">Redox-active center</keyword>
<feature type="domain" description="Thioredoxin" evidence="9">
    <location>
        <begin position="7"/>
        <end position="143"/>
    </location>
</feature>
<evidence type="ECO:0000256" key="3">
    <source>
        <dbReference type="ARBA" id="ARBA00012723"/>
    </source>
</evidence>
<protein>
    <recommendedName>
        <fullName evidence="3">protein disulfide-isomerase</fullName>
        <ecNumber evidence="3">5.3.4.1</ecNumber>
    </recommendedName>
</protein>
<gene>
    <name evidence="10" type="ORF">RAG0_07449</name>
</gene>
<dbReference type="SUPFAM" id="SSF52833">
    <property type="entry name" value="Thioredoxin-like"/>
    <property type="match status" value="2"/>
</dbReference>
<dbReference type="GO" id="GO:0003756">
    <property type="term" value="F:protein disulfide isomerase activity"/>
    <property type="evidence" value="ECO:0007669"/>
    <property type="project" value="UniProtKB-EC"/>
</dbReference>
<feature type="compositionally biased region" description="Basic and acidic residues" evidence="7">
    <location>
        <begin position="489"/>
        <end position="512"/>
    </location>
</feature>
<name>A0A1E1KLH6_9HELO</name>
<feature type="compositionally biased region" description="Basic and acidic residues" evidence="7">
    <location>
        <begin position="265"/>
        <end position="289"/>
    </location>
</feature>
<dbReference type="CDD" id="cd03002">
    <property type="entry name" value="PDI_a_MPD1_like"/>
    <property type="match status" value="1"/>
</dbReference>
<keyword evidence="11" id="KW-1185">Reference proteome</keyword>
<dbReference type="PROSITE" id="PS00194">
    <property type="entry name" value="THIOREDOXIN_1"/>
    <property type="match status" value="1"/>
</dbReference>
<dbReference type="GO" id="GO:0034976">
    <property type="term" value="P:response to endoplasmic reticulum stress"/>
    <property type="evidence" value="ECO:0007669"/>
    <property type="project" value="TreeGrafter"/>
</dbReference>
<evidence type="ECO:0000256" key="7">
    <source>
        <dbReference type="SAM" id="MobiDB-lite"/>
    </source>
</evidence>
<dbReference type="Gene3D" id="3.40.30.10">
    <property type="entry name" value="Glutaredoxin"/>
    <property type="match status" value="2"/>
</dbReference>
<evidence type="ECO:0000313" key="11">
    <source>
        <dbReference type="Proteomes" id="UP000178912"/>
    </source>
</evidence>
<comment type="subcellular location">
    <subcellularLocation>
        <location evidence="2">Endoplasmic reticulum lumen</location>
    </subcellularLocation>
</comment>
<comment type="catalytic activity">
    <reaction evidence="1">
        <text>Catalyzes the rearrangement of -S-S- bonds in proteins.</text>
        <dbReference type="EC" id="5.3.4.1"/>
    </reaction>
</comment>
<evidence type="ECO:0000256" key="5">
    <source>
        <dbReference type="ARBA" id="ARBA00023235"/>
    </source>
</evidence>
<dbReference type="InterPro" id="IPR017937">
    <property type="entry name" value="Thioredoxin_CS"/>
</dbReference>
<dbReference type="PANTHER" id="PTHR45815:SF3">
    <property type="entry name" value="PROTEIN DISULFIDE-ISOMERASE A6"/>
    <property type="match status" value="1"/>
</dbReference>
<dbReference type="GO" id="GO:0005788">
    <property type="term" value="C:endoplasmic reticulum lumen"/>
    <property type="evidence" value="ECO:0007669"/>
    <property type="project" value="UniProtKB-SubCell"/>
</dbReference>
<evidence type="ECO:0000256" key="8">
    <source>
        <dbReference type="SAM" id="SignalP"/>
    </source>
</evidence>